<dbReference type="InterPro" id="IPR000595">
    <property type="entry name" value="cNMP-bd_dom"/>
</dbReference>
<dbReference type="AlphaFoldDB" id="A0AAQ4QEI8"/>
<reference evidence="12 13" key="1">
    <citation type="journal article" date="2021" name="G3 (Bethesda)">
        <title>Improved contiguity of the threespine stickleback genome using long-read sequencing.</title>
        <authorList>
            <person name="Nath S."/>
            <person name="Shaw D.E."/>
            <person name="White M.A."/>
        </authorList>
    </citation>
    <scope>NUCLEOTIDE SEQUENCE [LARGE SCALE GENOMIC DNA]</scope>
    <source>
        <strain evidence="12 13">Lake Benthic</strain>
    </source>
</reference>
<dbReference type="InterPro" id="IPR011106">
    <property type="entry name" value="MANSC_N"/>
</dbReference>
<feature type="signal peptide" evidence="8">
    <location>
        <begin position="1"/>
        <end position="26"/>
    </location>
</feature>
<dbReference type="PANTHER" id="PTHR46750">
    <property type="entry name" value="KUNITZ-TYPE PROTEASE INHIBITOR 1"/>
    <property type="match status" value="1"/>
</dbReference>
<evidence type="ECO:0000256" key="5">
    <source>
        <dbReference type="ARBA" id="ARBA00023180"/>
    </source>
</evidence>
<keyword evidence="7" id="KW-0812">Transmembrane</keyword>
<dbReference type="CDD" id="cd22624">
    <property type="entry name" value="Kunitz_HAI1_2-like"/>
    <property type="match status" value="1"/>
</dbReference>
<dbReference type="GO" id="GO:0030198">
    <property type="term" value="P:extracellular matrix organization"/>
    <property type="evidence" value="ECO:0007669"/>
    <property type="project" value="TreeGrafter"/>
</dbReference>
<dbReference type="Gene3D" id="4.10.400.10">
    <property type="entry name" value="Low-density Lipoprotein Receptor"/>
    <property type="match status" value="1"/>
</dbReference>
<dbReference type="InterPro" id="IPR013980">
    <property type="entry name" value="MANSC_dom"/>
</dbReference>
<dbReference type="FunFam" id="4.10.410.10:FF:000006">
    <property type="entry name" value="Serine peptidase inhibitor, Kunitz type 1"/>
    <property type="match status" value="1"/>
</dbReference>
<dbReference type="CDD" id="cd00112">
    <property type="entry name" value="LDLa"/>
    <property type="match status" value="1"/>
</dbReference>
<dbReference type="GO" id="GO:0060429">
    <property type="term" value="P:epithelium development"/>
    <property type="evidence" value="ECO:0007669"/>
    <property type="project" value="TreeGrafter"/>
</dbReference>
<evidence type="ECO:0000256" key="4">
    <source>
        <dbReference type="ARBA" id="ARBA00023157"/>
    </source>
</evidence>
<dbReference type="Ensembl" id="ENSGACT00000043159.1">
    <property type="protein sequence ID" value="ENSGACP00000049694.1"/>
    <property type="gene ID" value="ENSGACG00000013791.2"/>
</dbReference>
<keyword evidence="2 8" id="KW-0732">Signal</keyword>
<evidence type="ECO:0000313" key="13">
    <source>
        <dbReference type="Proteomes" id="UP000007635"/>
    </source>
</evidence>
<feature type="disulfide bond" evidence="6">
    <location>
        <begin position="315"/>
        <end position="327"/>
    </location>
</feature>
<evidence type="ECO:0000256" key="7">
    <source>
        <dbReference type="SAM" id="Phobius"/>
    </source>
</evidence>
<dbReference type="SUPFAM" id="SSF57424">
    <property type="entry name" value="LDL receptor-like module"/>
    <property type="match status" value="1"/>
</dbReference>
<feature type="domain" description="Cyclic nucleotide-binding" evidence="9">
    <location>
        <begin position="180"/>
        <end position="229"/>
    </location>
</feature>
<feature type="domain" description="MANSC" evidence="11">
    <location>
        <begin position="38"/>
        <end position="122"/>
    </location>
</feature>
<organism evidence="12 13">
    <name type="scientific">Gasterosteus aculeatus aculeatus</name>
    <name type="common">three-spined stickleback</name>
    <dbReference type="NCBI Taxonomy" id="481459"/>
    <lineage>
        <taxon>Eukaryota</taxon>
        <taxon>Metazoa</taxon>
        <taxon>Chordata</taxon>
        <taxon>Craniata</taxon>
        <taxon>Vertebrata</taxon>
        <taxon>Euteleostomi</taxon>
        <taxon>Actinopterygii</taxon>
        <taxon>Neopterygii</taxon>
        <taxon>Teleostei</taxon>
        <taxon>Neoteleostei</taxon>
        <taxon>Acanthomorphata</taxon>
        <taxon>Eupercaria</taxon>
        <taxon>Perciformes</taxon>
        <taxon>Cottioidei</taxon>
        <taxon>Gasterosteales</taxon>
        <taxon>Gasterosteidae</taxon>
        <taxon>Gasterosteus</taxon>
    </lineage>
</organism>
<evidence type="ECO:0008006" key="14">
    <source>
        <dbReference type="Google" id="ProtNLM"/>
    </source>
</evidence>
<dbReference type="CDD" id="cd22623">
    <property type="entry name" value="Kunitz_HAI1_1-like"/>
    <property type="match status" value="1"/>
</dbReference>
<feature type="domain" description="BPTI/Kunitz inhibitor" evidence="10">
    <location>
        <begin position="243"/>
        <end position="293"/>
    </location>
</feature>
<dbReference type="PANTHER" id="PTHR46750:SF1">
    <property type="entry name" value="KUNITZ-TYPE PROTEASE INHIBITOR 1"/>
    <property type="match status" value="1"/>
</dbReference>
<keyword evidence="5" id="KW-0325">Glycoprotein</keyword>
<feature type="disulfide bond" evidence="6">
    <location>
        <begin position="322"/>
        <end position="340"/>
    </location>
</feature>
<dbReference type="GO" id="GO:0005886">
    <property type="term" value="C:plasma membrane"/>
    <property type="evidence" value="ECO:0007669"/>
    <property type="project" value="TreeGrafter"/>
</dbReference>
<feature type="transmembrane region" description="Helical" evidence="7">
    <location>
        <begin position="474"/>
        <end position="496"/>
    </location>
</feature>
<accession>A0AAQ4QEI8</accession>
<feature type="chain" id="PRO_5042978258" description="Serine peptidase inhibitor, Kunitz type 1 b" evidence="8">
    <location>
        <begin position="27"/>
        <end position="516"/>
    </location>
</feature>
<evidence type="ECO:0000259" key="11">
    <source>
        <dbReference type="PROSITE" id="PS50986"/>
    </source>
</evidence>
<dbReference type="Gene3D" id="4.10.410.10">
    <property type="entry name" value="Pancreatic trypsin inhibitor Kunitz domain"/>
    <property type="match status" value="2"/>
</dbReference>
<name>A0AAQ4QEI8_GASAC</name>
<keyword evidence="7" id="KW-1133">Transmembrane helix</keyword>
<dbReference type="InterPro" id="IPR023415">
    <property type="entry name" value="LDLR_class-A_CS"/>
</dbReference>
<dbReference type="PROSITE" id="PS01209">
    <property type="entry name" value="LDLRA_1"/>
    <property type="match status" value="1"/>
</dbReference>
<dbReference type="InterPro" id="IPR013783">
    <property type="entry name" value="Ig-like_fold"/>
</dbReference>
<dbReference type="CDD" id="cd00146">
    <property type="entry name" value="PKD"/>
    <property type="match status" value="1"/>
</dbReference>
<protein>
    <recommendedName>
        <fullName evidence="14">Serine peptidase inhibitor, Kunitz type 1 b</fullName>
    </recommendedName>
</protein>
<dbReference type="InterPro" id="IPR036055">
    <property type="entry name" value="LDL_receptor-like_sf"/>
</dbReference>
<sequence>MPPPSSSSSSIAPLFLLVVVARLSGAEDASCSAAFRSGPEDFVLDAEAAVKAGAALLSSARVRSAEACRSACCGMPLCDLALLQPRGGGAEAAEHRECVLFNCVHRNRFVCRFVNHKGFLSYIRASVFQVYLRGPQATGDDALPIAIAPRDVIIQPGEVVTLSGIQSLPIGDAHISRYQWSLVSGDVNVTMERTDLPDQVRLSNLQSGSFVFQLTVIDSNDQRSRAANVSVVVLDPERSRTFCLSPLKVGPCRAAFPRWSYNATTSACKPFLFGGCKSNSNNFLSEEECVSACRGVSAPSERSVSVSVAECGSTCGPAQLTCDSGCCLDRSLECDEVTQCRDGADEEHCGKLNQTFHRLLDIDVNQKKGESVSDRLLALSANQLRANPPPPTARCAEPPLTGPCRANLTHWYYDPLNRKCFHFTWGGCDGNENNFEDEDKCRETCDGVTERDVFFRGMFDRFGAEEDESESGNIALAVCLSVAILALLAVLTYCFLKSRKERSHRPVATGPAHVAL</sequence>
<dbReference type="PROSITE" id="PS50042">
    <property type="entry name" value="CNMP_BINDING_3"/>
    <property type="match status" value="1"/>
</dbReference>
<dbReference type="Pfam" id="PF22352">
    <property type="entry name" value="K319L-like_PKD"/>
    <property type="match status" value="1"/>
</dbReference>
<dbReference type="GeneTree" id="ENSGT00940000164935"/>
<keyword evidence="13" id="KW-1185">Reference proteome</keyword>
<dbReference type="SMART" id="SM00192">
    <property type="entry name" value="LDLa"/>
    <property type="match status" value="1"/>
</dbReference>
<dbReference type="InterPro" id="IPR002172">
    <property type="entry name" value="LDrepeatLR_classA_rpt"/>
</dbReference>
<dbReference type="FunFam" id="4.10.410.10:FF:000020">
    <property type="entry name" value="Collagen, type VI, alpha 3"/>
    <property type="match status" value="1"/>
</dbReference>
<dbReference type="PRINTS" id="PR00759">
    <property type="entry name" value="BASICPTASE"/>
</dbReference>
<proteinExistence type="predicted"/>
<reference evidence="12" key="2">
    <citation type="submission" date="2025-08" db="UniProtKB">
        <authorList>
            <consortium name="Ensembl"/>
        </authorList>
    </citation>
    <scope>IDENTIFICATION</scope>
</reference>
<feature type="disulfide bond" evidence="6">
    <location>
        <begin position="334"/>
        <end position="349"/>
    </location>
</feature>
<feature type="domain" description="BPTI/Kunitz inhibitor" evidence="10">
    <location>
        <begin position="395"/>
        <end position="445"/>
    </location>
</feature>
<dbReference type="InterPro" id="IPR036880">
    <property type="entry name" value="Kunitz_BPTI_sf"/>
</dbReference>
<dbReference type="GO" id="GO:0008544">
    <property type="term" value="P:epidermis development"/>
    <property type="evidence" value="ECO:0007669"/>
    <property type="project" value="TreeGrafter"/>
</dbReference>
<evidence type="ECO:0000256" key="6">
    <source>
        <dbReference type="PROSITE-ProRule" id="PRU00124"/>
    </source>
</evidence>
<dbReference type="Pfam" id="PF07502">
    <property type="entry name" value="MANEC"/>
    <property type="match status" value="1"/>
</dbReference>
<dbReference type="Gene3D" id="2.60.40.10">
    <property type="entry name" value="Immunoglobulins"/>
    <property type="match status" value="1"/>
</dbReference>
<evidence type="ECO:0000256" key="8">
    <source>
        <dbReference type="SAM" id="SignalP"/>
    </source>
</evidence>
<reference evidence="12" key="3">
    <citation type="submission" date="2025-09" db="UniProtKB">
        <authorList>
            <consortium name="Ensembl"/>
        </authorList>
    </citation>
    <scope>IDENTIFICATION</scope>
</reference>
<evidence type="ECO:0000256" key="1">
    <source>
        <dbReference type="ARBA" id="ARBA00004370"/>
    </source>
</evidence>
<dbReference type="Pfam" id="PF00014">
    <property type="entry name" value="Kunitz_BPTI"/>
    <property type="match status" value="2"/>
</dbReference>
<evidence type="ECO:0000256" key="3">
    <source>
        <dbReference type="ARBA" id="ARBA00023136"/>
    </source>
</evidence>
<dbReference type="GO" id="GO:0004867">
    <property type="term" value="F:serine-type endopeptidase inhibitor activity"/>
    <property type="evidence" value="ECO:0007669"/>
    <property type="project" value="InterPro"/>
</dbReference>
<dbReference type="SUPFAM" id="SSF57362">
    <property type="entry name" value="BPTI-like"/>
    <property type="match status" value="2"/>
</dbReference>
<evidence type="ECO:0000259" key="9">
    <source>
        <dbReference type="PROSITE" id="PS50042"/>
    </source>
</evidence>
<dbReference type="PROSITE" id="PS50279">
    <property type="entry name" value="BPTI_KUNITZ_2"/>
    <property type="match status" value="2"/>
</dbReference>
<dbReference type="InterPro" id="IPR002223">
    <property type="entry name" value="Kunitz_BPTI"/>
</dbReference>
<evidence type="ECO:0000256" key="2">
    <source>
        <dbReference type="ARBA" id="ARBA00022729"/>
    </source>
</evidence>
<dbReference type="SMART" id="SM00131">
    <property type="entry name" value="KU"/>
    <property type="match status" value="2"/>
</dbReference>
<dbReference type="Proteomes" id="UP000007635">
    <property type="component" value="Unassembled WGS sequence"/>
</dbReference>
<dbReference type="PROSITE" id="PS00280">
    <property type="entry name" value="BPTI_KUNITZ_1"/>
    <property type="match status" value="2"/>
</dbReference>
<dbReference type="PROSITE" id="PS50068">
    <property type="entry name" value="LDLRA_2"/>
    <property type="match status" value="1"/>
</dbReference>
<dbReference type="InterPro" id="IPR020901">
    <property type="entry name" value="Prtase_inh_Kunz-CS"/>
</dbReference>
<dbReference type="PROSITE" id="PS50986">
    <property type="entry name" value="MANSC"/>
    <property type="match status" value="1"/>
</dbReference>
<comment type="subcellular location">
    <subcellularLocation>
        <location evidence="1">Membrane</location>
    </subcellularLocation>
</comment>
<evidence type="ECO:0000313" key="12">
    <source>
        <dbReference type="Ensembl" id="ENSGACP00000049694.1"/>
    </source>
</evidence>
<dbReference type="Pfam" id="PF00057">
    <property type="entry name" value="Ldl_recept_a"/>
    <property type="match status" value="1"/>
</dbReference>
<dbReference type="SMART" id="SM00765">
    <property type="entry name" value="MANEC"/>
    <property type="match status" value="1"/>
</dbReference>
<evidence type="ECO:0000259" key="10">
    <source>
        <dbReference type="PROSITE" id="PS50279"/>
    </source>
</evidence>
<keyword evidence="4 6" id="KW-1015">Disulfide bond</keyword>
<keyword evidence="3 7" id="KW-0472">Membrane</keyword>